<dbReference type="InterPro" id="IPR005829">
    <property type="entry name" value="Sugar_transporter_CS"/>
</dbReference>
<dbReference type="PRINTS" id="PR00171">
    <property type="entry name" value="SUGRTRNSPORT"/>
</dbReference>
<dbReference type="GO" id="GO:0022857">
    <property type="term" value="F:transmembrane transporter activity"/>
    <property type="evidence" value="ECO:0007669"/>
    <property type="project" value="InterPro"/>
</dbReference>
<feature type="transmembrane region" description="Helical" evidence="8">
    <location>
        <begin position="18"/>
        <end position="35"/>
    </location>
</feature>
<dbReference type="AlphaFoldDB" id="A0A0L7D432"/>
<feature type="domain" description="Major facilitator superfamily (MFS) profile" evidence="9">
    <location>
        <begin position="22"/>
        <end position="466"/>
    </location>
</feature>
<feature type="transmembrane region" description="Helical" evidence="8">
    <location>
        <begin position="442"/>
        <end position="458"/>
    </location>
</feature>
<feature type="transmembrane region" description="Helical" evidence="8">
    <location>
        <begin position="116"/>
        <end position="138"/>
    </location>
</feature>
<evidence type="ECO:0000313" key="10">
    <source>
        <dbReference type="EMBL" id="KOA66687.1"/>
    </source>
</evidence>
<evidence type="ECO:0000256" key="6">
    <source>
        <dbReference type="ARBA" id="ARBA00023136"/>
    </source>
</evidence>
<dbReference type="InterPro" id="IPR036259">
    <property type="entry name" value="MFS_trans_sf"/>
</dbReference>
<dbReference type="InterPro" id="IPR003663">
    <property type="entry name" value="Sugar/inositol_transpt"/>
</dbReference>
<dbReference type="GO" id="GO:0005886">
    <property type="term" value="C:plasma membrane"/>
    <property type="evidence" value="ECO:0007669"/>
    <property type="project" value="UniProtKB-SubCell"/>
</dbReference>
<comment type="subcellular location">
    <subcellularLocation>
        <location evidence="1">Cell membrane</location>
        <topology evidence="1">Multi-pass membrane protein</topology>
    </subcellularLocation>
</comment>
<comment type="similarity">
    <text evidence="2 7">Belongs to the major facilitator superfamily. Sugar transporter (TC 2.A.1.1) family.</text>
</comment>
<reference evidence="10 11" key="1">
    <citation type="journal article" date="2015" name="Int J Genomics">
        <title>Comparative Genomics Revealed Genetic Diversity and Species/Strain-Level Differences in Carbohydrate Metabolism of Three Probiotic Bifidobacterial Species.</title>
        <authorList>
            <person name="Odamaki T."/>
            <person name="Horigome A."/>
            <person name="Sugahara H."/>
            <person name="Hashikura N."/>
            <person name="Minami J."/>
            <person name="Xiao J.Z."/>
            <person name="Abe F."/>
        </authorList>
    </citation>
    <scope>NUCLEOTIDE SEQUENCE [LARGE SCALE GENOMIC DNA]</scope>
    <source>
        <strain evidence="10 11">MCC 1114</strain>
    </source>
</reference>
<evidence type="ECO:0000256" key="4">
    <source>
        <dbReference type="ARBA" id="ARBA00022692"/>
    </source>
</evidence>
<keyword evidence="3 7" id="KW-0813">Transport</keyword>
<dbReference type="InterPro" id="IPR050820">
    <property type="entry name" value="MFS_Sugar_Transporter"/>
</dbReference>
<evidence type="ECO:0000259" key="9">
    <source>
        <dbReference type="PROSITE" id="PS50850"/>
    </source>
</evidence>
<protein>
    <submittedName>
        <fullName evidence="10">Major facilitator transporter</fullName>
    </submittedName>
</protein>
<organism evidence="10 11">
    <name type="scientific">Bifidobacterium breve MCC 1114</name>
    <dbReference type="NCBI Taxonomy" id="1365964"/>
    <lineage>
        <taxon>Bacteria</taxon>
        <taxon>Bacillati</taxon>
        <taxon>Actinomycetota</taxon>
        <taxon>Actinomycetes</taxon>
        <taxon>Bifidobacteriales</taxon>
        <taxon>Bifidobacteriaceae</taxon>
        <taxon>Bifidobacterium</taxon>
    </lineage>
</organism>
<dbReference type="Proteomes" id="UP000036802">
    <property type="component" value="Unassembled WGS sequence"/>
</dbReference>
<evidence type="ECO:0000256" key="3">
    <source>
        <dbReference type="ARBA" id="ARBA00022448"/>
    </source>
</evidence>
<dbReference type="InterPro" id="IPR005828">
    <property type="entry name" value="MFS_sugar_transport-like"/>
</dbReference>
<dbReference type="PROSITE" id="PS00217">
    <property type="entry name" value="SUGAR_TRANSPORT_2"/>
    <property type="match status" value="1"/>
</dbReference>
<dbReference type="RefSeq" id="WP_025221501.1">
    <property type="nucleotide sequence ID" value="NZ_AVQC01000003.1"/>
</dbReference>
<dbReference type="PANTHER" id="PTHR48023">
    <property type="entry name" value="D-XYLOSE-PROTON SYMPORTER-LIKE 2"/>
    <property type="match status" value="1"/>
</dbReference>
<dbReference type="PANTHER" id="PTHR48023:SF4">
    <property type="entry name" value="D-XYLOSE-PROTON SYMPORTER-LIKE 2"/>
    <property type="match status" value="1"/>
</dbReference>
<dbReference type="InterPro" id="IPR020846">
    <property type="entry name" value="MFS_dom"/>
</dbReference>
<feature type="transmembrane region" description="Helical" evidence="8">
    <location>
        <begin position="88"/>
        <end position="110"/>
    </location>
</feature>
<evidence type="ECO:0000256" key="1">
    <source>
        <dbReference type="ARBA" id="ARBA00004651"/>
    </source>
</evidence>
<dbReference type="PATRIC" id="fig|1365964.3.peg.128"/>
<evidence type="ECO:0000256" key="7">
    <source>
        <dbReference type="RuleBase" id="RU003346"/>
    </source>
</evidence>
<evidence type="ECO:0000256" key="5">
    <source>
        <dbReference type="ARBA" id="ARBA00022989"/>
    </source>
</evidence>
<dbReference type="PROSITE" id="PS00216">
    <property type="entry name" value="SUGAR_TRANSPORT_1"/>
    <property type="match status" value="2"/>
</dbReference>
<keyword evidence="5 8" id="KW-1133">Transmembrane helix</keyword>
<feature type="transmembrane region" description="Helical" evidence="8">
    <location>
        <begin position="182"/>
        <end position="206"/>
    </location>
</feature>
<dbReference type="Pfam" id="PF00083">
    <property type="entry name" value="Sugar_tr"/>
    <property type="match status" value="1"/>
</dbReference>
<name>A0A0L7D432_BIFBR</name>
<feature type="transmembrane region" description="Helical" evidence="8">
    <location>
        <begin position="312"/>
        <end position="330"/>
    </location>
</feature>
<proteinExistence type="inferred from homology"/>
<feature type="transmembrane region" description="Helical" evidence="8">
    <location>
        <begin position="55"/>
        <end position="76"/>
    </location>
</feature>
<dbReference type="NCBIfam" id="TIGR00879">
    <property type="entry name" value="SP"/>
    <property type="match status" value="1"/>
</dbReference>
<feature type="transmembrane region" description="Helical" evidence="8">
    <location>
        <begin position="150"/>
        <end position="170"/>
    </location>
</feature>
<keyword evidence="4 8" id="KW-0812">Transmembrane</keyword>
<sequence>MVESQVVLTPRARKAERYATTLALIVTLGPLFYGFEGMVLNGAISAVGSEFQLGSFAKGVAGAAGIIGGLIGSLIAGRLSDYIGRRGVLLLVGPFLMFEAIFGALCPYLGGYPFLLFCRIVGGMGFGAATTVAPGYVAEISPARIRGRLISFRQLAIILGLLFAAVVNLAMTNLAGDSSAEVFLGIKAWQCMFLCLIVPALVYMILMPFIPESPRYLVSKGRNEQAAKVLERLSGTDDVTAQVESIQRSLGGVNEALGIFAVLRSKWRGLVCVGMALAAFQQLTGTNGIFFYSNTLFEAVGVPESAAFQQTLILTVFKIIGVTAGILLVDRVGRKRMLMYGGTLIFISLAVVATVFTVAPSGPNGPDISHSPVLGFLAVAALCCFLLGFTSSWGPIFSVMMGEMFPNQIRGSAMSLASGADFFVNFLVVLLFPYVVEWSPAVAYWAFFVFGVLAVIFAKKYLHETTGKSLEEMGD</sequence>
<gene>
    <name evidence="10" type="ORF">BBM1114_00615</name>
</gene>
<comment type="caution">
    <text evidence="10">The sequence shown here is derived from an EMBL/GenBank/DDBJ whole genome shotgun (WGS) entry which is preliminary data.</text>
</comment>
<dbReference type="PROSITE" id="PS50850">
    <property type="entry name" value="MFS"/>
    <property type="match status" value="1"/>
</dbReference>
<dbReference type="SUPFAM" id="SSF103473">
    <property type="entry name" value="MFS general substrate transporter"/>
    <property type="match status" value="1"/>
</dbReference>
<accession>A0A0L7D432</accession>
<dbReference type="Gene3D" id="1.20.1250.20">
    <property type="entry name" value="MFS general substrate transporter like domains"/>
    <property type="match status" value="1"/>
</dbReference>
<feature type="transmembrane region" description="Helical" evidence="8">
    <location>
        <begin position="413"/>
        <end position="436"/>
    </location>
</feature>
<keyword evidence="6 8" id="KW-0472">Membrane</keyword>
<feature type="transmembrane region" description="Helical" evidence="8">
    <location>
        <begin position="337"/>
        <end position="356"/>
    </location>
</feature>
<evidence type="ECO:0000313" key="11">
    <source>
        <dbReference type="Proteomes" id="UP000036802"/>
    </source>
</evidence>
<dbReference type="EMBL" id="AVQC01000003">
    <property type="protein sequence ID" value="KOA66687.1"/>
    <property type="molecule type" value="Genomic_DNA"/>
</dbReference>
<evidence type="ECO:0000256" key="2">
    <source>
        <dbReference type="ARBA" id="ARBA00010992"/>
    </source>
</evidence>
<feature type="transmembrane region" description="Helical" evidence="8">
    <location>
        <begin position="270"/>
        <end position="292"/>
    </location>
</feature>
<feature type="transmembrane region" description="Helical" evidence="8">
    <location>
        <begin position="376"/>
        <end position="401"/>
    </location>
</feature>
<evidence type="ECO:0000256" key="8">
    <source>
        <dbReference type="SAM" id="Phobius"/>
    </source>
</evidence>